<feature type="domain" description="AAA+ ATPase At3g28540-like C-terminal" evidence="1">
    <location>
        <begin position="89"/>
        <end position="162"/>
    </location>
</feature>
<keyword evidence="3" id="KW-1185">Reference proteome</keyword>
<dbReference type="Gene3D" id="6.10.280.40">
    <property type="match status" value="1"/>
</dbReference>
<evidence type="ECO:0000313" key="2">
    <source>
        <dbReference type="EMBL" id="KAK1356551.1"/>
    </source>
</evidence>
<name>A0AAD8M0W2_9APIA</name>
<dbReference type="InterPro" id="IPR058017">
    <property type="entry name" value="At3g28540-like_C"/>
</dbReference>
<dbReference type="SUPFAM" id="SSF52540">
    <property type="entry name" value="P-loop containing nucleoside triphosphate hydrolases"/>
    <property type="match status" value="1"/>
</dbReference>
<protein>
    <recommendedName>
        <fullName evidence="1">AAA+ ATPase At3g28540-like C-terminal domain-containing protein</fullName>
    </recommendedName>
</protein>
<proteinExistence type="predicted"/>
<dbReference type="Proteomes" id="UP001237642">
    <property type="component" value="Unassembled WGS sequence"/>
</dbReference>
<sequence>MIAAMANLLNYDICDIELTDVRNNTELRMLLTETTSKSIIVIEDIDYSLDLSGQRIKKEEKHPYTDMIMNVAPLIRTGRMDKHVEMSYCSFEGFKVLTKNYLEVEAHPTFDLIQQLIEEINITHADVAEKLMPKTAAKDADVCLSNMIRALDEVKDDEKRKEVAKA</sequence>
<dbReference type="InterPro" id="IPR027417">
    <property type="entry name" value="P-loop_NTPase"/>
</dbReference>
<dbReference type="InterPro" id="IPR050747">
    <property type="entry name" value="Mitochondrial_chaperone_BCS1"/>
</dbReference>
<dbReference type="AlphaFoldDB" id="A0AAD8M0W2"/>
<dbReference type="Pfam" id="PF25568">
    <property type="entry name" value="AAA_lid_At3g28540"/>
    <property type="match status" value="1"/>
</dbReference>
<gene>
    <name evidence="2" type="ORF">POM88_049807</name>
</gene>
<reference evidence="2" key="1">
    <citation type="submission" date="2023-02" db="EMBL/GenBank/DDBJ databases">
        <title>Genome of toxic invasive species Heracleum sosnowskyi carries increased number of genes despite the absence of recent whole-genome duplications.</title>
        <authorList>
            <person name="Schelkunov M."/>
            <person name="Shtratnikova V."/>
            <person name="Makarenko M."/>
            <person name="Klepikova A."/>
            <person name="Omelchenko D."/>
            <person name="Novikova G."/>
            <person name="Obukhova E."/>
            <person name="Bogdanov V."/>
            <person name="Penin A."/>
            <person name="Logacheva M."/>
        </authorList>
    </citation>
    <scope>NUCLEOTIDE SEQUENCE</scope>
    <source>
        <strain evidence="2">Hsosn_3</strain>
        <tissue evidence="2">Leaf</tissue>
    </source>
</reference>
<reference evidence="2" key="2">
    <citation type="submission" date="2023-05" db="EMBL/GenBank/DDBJ databases">
        <authorList>
            <person name="Schelkunov M.I."/>
        </authorList>
    </citation>
    <scope>NUCLEOTIDE SEQUENCE</scope>
    <source>
        <strain evidence="2">Hsosn_3</strain>
        <tissue evidence="2">Leaf</tissue>
    </source>
</reference>
<evidence type="ECO:0000259" key="1">
    <source>
        <dbReference type="Pfam" id="PF25568"/>
    </source>
</evidence>
<comment type="caution">
    <text evidence="2">The sequence shown here is derived from an EMBL/GenBank/DDBJ whole genome shotgun (WGS) entry which is preliminary data.</text>
</comment>
<accession>A0AAD8M0W2</accession>
<organism evidence="2 3">
    <name type="scientific">Heracleum sosnowskyi</name>
    <dbReference type="NCBI Taxonomy" id="360622"/>
    <lineage>
        <taxon>Eukaryota</taxon>
        <taxon>Viridiplantae</taxon>
        <taxon>Streptophyta</taxon>
        <taxon>Embryophyta</taxon>
        <taxon>Tracheophyta</taxon>
        <taxon>Spermatophyta</taxon>
        <taxon>Magnoliopsida</taxon>
        <taxon>eudicotyledons</taxon>
        <taxon>Gunneridae</taxon>
        <taxon>Pentapetalae</taxon>
        <taxon>asterids</taxon>
        <taxon>campanulids</taxon>
        <taxon>Apiales</taxon>
        <taxon>Apiaceae</taxon>
        <taxon>Apioideae</taxon>
        <taxon>apioid superclade</taxon>
        <taxon>Tordylieae</taxon>
        <taxon>Tordyliinae</taxon>
        <taxon>Heracleum</taxon>
    </lineage>
</organism>
<dbReference type="PANTHER" id="PTHR23070">
    <property type="entry name" value="BCS1 AAA-TYPE ATPASE"/>
    <property type="match status" value="1"/>
</dbReference>
<evidence type="ECO:0000313" key="3">
    <source>
        <dbReference type="Proteomes" id="UP001237642"/>
    </source>
</evidence>
<dbReference type="EMBL" id="JAUIZM010000011">
    <property type="protein sequence ID" value="KAK1356551.1"/>
    <property type="molecule type" value="Genomic_DNA"/>
</dbReference>